<dbReference type="HOGENOM" id="CLU_016043_1_6_9"/>
<dbReference type="InterPro" id="IPR051202">
    <property type="entry name" value="Peptidase_C40"/>
</dbReference>
<dbReference type="GO" id="GO:0006508">
    <property type="term" value="P:proteolysis"/>
    <property type="evidence" value="ECO:0007669"/>
    <property type="project" value="UniProtKB-KW"/>
</dbReference>
<name>F8FF52_PAEMK</name>
<dbReference type="InterPro" id="IPR000064">
    <property type="entry name" value="NLP_P60_dom"/>
</dbReference>
<evidence type="ECO:0000313" key="8">
    <source>
        <dbReference type="Proteomes" id="UP000006620"/>
    </source>
</evidence>
<dbReference type="SUPFAM" id="SSF47090">
    <property type="entry name" value="PGBD-like"/>
    <property type="match status" value="1"/>
</dbReference>
<accession>F8FF52</accession>
<evidence type="ECO:0000256" key="1">
    <source>
        <dbReference type="ARBA" id="ARBA00007074"/>
    </source>
</evidence>
<dbReference type="InterPro" id="IPR036366">
    <property type="entry name" value="PGBDSf"/>
</dbReference>
<dbReference type="KEGG" id="pms:KNP414_01185"/>
<feature type="signal peptide" evidence="5">
    <location>
        <begin position="1"/>
        <end position="31"/>
    </location>
</feature>
<dbReference type="PROSITE" id="PS51935">
    <property type="entry name" value="NLPC_P60"/>
    <property type="match status" value="1"/>
</dbReference>
<gene>
    <name evidence="7" type="ordered locus">KNP414_01185</name>
</gene>
<dbReference type="Pfam" id="PF01471">
    <property type="entry name" value="PG_binding_1"/>
    <property type="match status" value="1"/>
</dbReference>
<dbReference type="Gene3D" id="1.10.101.10">
    <property type="entry name" value="PGBD-like superfamily/PGBD"/>
    <property type="match status" value="1"/>
</dbReference>
<dbReference type="RefSeq" id="WP_013914914.1">
    <property type="nucleotide sequence ID" value="NC_015690.1"/>
</dbReference>
<dbReference type="PANTHER" id="PTHR47053:SF1">
    <property type="entry name" value="MUREIN DD-ENDOPEPTIDASE MEPH-RELATED"/>
    <property type="match status" value="1"/>
</dbReference>
<dbReference type="Gene3D" id="3.90.1720.10">
    <property type="entry name" value="endopeptidase domain like (from Nostoc punctiforme)"/>
    <property type="match status" value="1"/>
</dbReference>
<dbReference type="Pfam" id="PF00877">
    <property type="entry name" value="NLPC_P60"/>
    <property type="match status" value="1"/>
</dbReference>
<dbReference type="InterPro" id="IPR002477">
    <property type="entry name" value="Peptidoglycan-bd-like"/>
</dbReference>
<keyword evidence="4" id="KW-0788">Thiol protease</keyword>
<comment type="similarity">
    <text evidence="1">Belongs to the peptidase C40 family.</text>
</comment>
<dbReference type="Proteomes" id="UP000006620">
    <property type="component" value="Chromosome"/>
</dbReference>
<reference evidence="7 8" key="2">
    <citation type="journal article" date="2013" name="Genome Announc.">
        <title>Genome Sequence of Growth-Improving Paenibacillus mucilaginosus Strain KNP414.</title>
        <authorList>
            <person name="Lu J.J."/>
            <person name="Wang J.F."/>
            <person name="Hu X.F."/>
        </authorList>
    </citation>
    <scope>NUCLEOTIDE SEQUENCE [LARGE SCALE GENOMIC DNA]</scope>
    <source>
        <strain evidence="7 8">KNP414</strain>
    </source>
</reference>
<dbReference type="InterPro" id="IPR038765">
    <property type="entry name" value="Papain-like_cys_pep_sf"/>
</dbReference>
<dbReference type="EMBL" id="CP002869">
    <property type="protein sequence ID" value="AEI39752.1"/>
    <property type="molecule type" value="Genomic_DNA"/>
</dbReference>
<proteinExistence type="inferred from homology"/>
<dbReference type="InterPro" id="IPR036365">
    <property type="entry name" value="PGBD-like_sf"/>
</dbReference>
<organism evidence="7 8">
    <name type="scientific">Paenibacillus mucilaginosus (strain KNP414)</name>
    <dbReference type="NCBI Taxonomy" id="1036673"/>
    <lineage>
        <taxon>Bacteria</taxon>
        <taxon>Bacillati</taxon>
        <taxon>Bacillota</taxon>
        <taxon>Bacilli</taxon>
        <taxon>Bacillales</taxon>
        <taxon>Paenibacillaceae</taxon>
        <taxon>Paenibacillus</taxon>
    </lineage>
</organism>
<dbReference type="GO" id="GO:0008234">
    <property type="term" value="F:cysteine-type peptidase activity"/>
    <property type="evidence" value="ECO:0007669"/>
    <property type="project" value="UniProtKB-KW"/>
</dbReference>
<evidence type="ECO:0000313" key="7">
    <source>
        <dbReference type="EMBL" id="AEI39752.1"/>
    </source>
</evidence>
<dbReference type="PANTHER" id="PTHR47053">
    <property type="entry name" value="MUREIN DD-ENDOPEPTIDASE MEPH-RELATED"/>
    <property type="match status" value="1"/>
</dbReference>
<keyword evidence="5" id="KW-0732">Signal</keyword>
<feature type="chain" id="PRO_5003377042" evidence="5">
    <location>
        <begin position="32"/>
        <end position="228"/>
    </location>
</feature>
<evidence type="ECO:0000256" key="5">
    <source>
        <dbReference type="SAM" id="SignalP"/>
    </source>
</evidence>
<feature type="domain" description="NlpC/P60" evidence="6">
    <location>
        <begin position="106"/>
        <end position="228"/>
    </location>
</feature>
<reference evidence="8" key="1">
    <citation type="submission" date="2011-06" db="EMBL/GenBank/DDBJ databases">
        <title>Complete genome sequence of Paenibacillus mucilaginosus KNP414.</title>
        <authorList>
            <person name="Wang J."/>
            <person name="Hu S."/>
            <person name="Hu X."/>
            <person name="Zhang B."/>
            <person name="Dong D."/>
            <person name="Zhang S."/>
            <person name="Zhao K."/>
            <person name="Wu D."/>
        </authorList>
    </citation>
    <scope>NUCLEOTIDE SEQUENCE [LARGE SCALE GENOMIC DNA]</scope>
    <source>
        <strain evidence="8">KNP414</strain>
    </source>
</reference>
<evidence type="ECO:0000256" key="2">
    <source>
        <dbReference type="ARBA" id="ARBA00022670"/>
    </source>
</evidence>
<protein>
    <submittedName>
        <fullName evidence="7">NLP/P60 protein</fullName>
    </submittedName>
</protein>
<evidence type="ECO:0000259" key="6">
    <source>
        <dbReference type="PROSITE" id="PS51935"/>
    </source>
</evidence>
<evidence type="ECO:0000256" key="4">
    <source>
        <dbReference type="ARBA" id="ARBA00022807"/>
    </source>
</evidence>
<dbReference type="SUPFAM" id="SSF54001">
    <property type="entry name" value="Cysteine proteinases"/>
    <property type="match status" value="1"/>
</dbReference>
<keyword evidence="3" id="KW-0378">Hydrolase</keyword>
<keyword evidence="2" id="KW-0645">Protease</keyword>
<sequence length="228" mass="24610">MKKATNKMILLTAAAAVFVTANPALVPAAQAAETATVYTTLYQGMTSDAVSQLQRDLKTLGYFVYPTITNYYGTVTAGAVRAFQTAYSLPVTGTADPVTRERIAFALVRKAIVADSYQYLRVPYKWGGATPEGFDCSGFVYFMFTKHGVPLTRTTSAAMFTMGTAVDKAKLVPGDLVFFSLGTPGVASHMGIYVGNGQFISSLSSVGIYVQNMNNTYWGPKYLGARRF</sequence>
<dbReference type="PATRIC" id="fig|1036673.3.peg.1033"/>
<dbReference type="AlphaFoldDB" id="F8FF52"/>
<evidence type="ECO:0000256" key="3">
    <source>
        <dbReference type="ARBA" id="ARBA00022801"/>
    </source>
</evidence>